<dbReference type="Pfam" id="PF04028">
    <property type="entry name" value="DUF374"/>
    <property type="match status" value="1"/>
</dbReference>
<reference evidence="4" key="1">
    <citation type="submission" date="2016-10" db="EMBL/GenBank/DDBJ databases">
        <authorList>
            <person name="Varghese N."/>
            <person name="Submissions S."/>
        </authorList>
    </citation>
    <scope>NUCLEOTIDE SEQUENCE [LARGE SCALE GENOMIC DNA]</scope>
    <source>
        <strain evidence="4">DSM 26348</strain>
    </source>
</reference>
<organism evidence="3 4">
    <name type="scientific">Planctomicrobium piriforme</name>
    <dbReference type="NCBI Taxonomy" id="1576369"/>
    <lineage>
        <taxon>Bacteria</taxon>
        <taxon>Pseudomonadati</taxon>
        <taxon>Planctomycetota</taxon>
        <taxon>Planctomycetia</taxon>
        <taxon>Planctomycetales</taxon>
        <taxon>Planctomycetaceae</taxon>
        <taxon>Planctomicrobium</taxon>
    </lineage>
</organism>
<keyword evidence="4" id="KW-1185">Reference proteome</keyword>
<evidence type="ECO:0000256" key="1">
    <source>
        <dbReference type="SAM" id="MobiDB-lite"/>
    </source>
</evidence>
<evidence type="ECO:0000313" key="4">
    <source>
        <dbReference type="Proteomes" id="UP000199518"/>
    </source>
</evidence>
<dbReference type="InterPro" id="IPR007172">
    <property type="entry name" value="DUF374"/>
</dbReference>
<feature type="region of interest" description="Disordered" evidence="1">
    <location>
        <begin position="208"/>
        <end position="231"/>
    </location>
</feature>
<accession>A0A1I3IP04</accession>
<sequence length="231" mass="24977">MLVAAAGMRMLFRTVRVEFQLAQSDADPYKPITGPTYTFCVWHDSLVMPLFVGKQPNTMAIVGQHEDGNYIAHLLRAVGLHCVRGSSSKGGAQALRQILEQGASGHFVLTPDGPRGPRREMKAGCAYLAAKSGKPVVPTAFACNRFWSVGTGWTDMVIPGLFSKVYVLTGTPIAIPANANREELAEFTRLIENEMQRVNDQAERLVAGLPGNPPDEALVTADQQADPLASE</sequence>
<evidence type="ECO:0000259" key="2">
    <source>
        <dbReference type="Pfam" id="PF04028"/>
    </source>
</evidence>
<name>A0A1I3IP04_9PLAN</name>
<evidence type="ECO:0000313" key="3">
    <source>
        <dbReference type="EMBL" id="SFI49686.1"/>
    </source>
</evidence>
<dbReference type="STRING" id="1576369.SAMN05421753_109200"/>
<proteinExistence type="predicted"/>
<protein>
    <recommendedName>
        <fullName evidence="2">DUF374 domain-containing protein</fullName>
    </recommendedName>
</protein>
<feature type="domain" description="DUF374" evidence="2">
    <location>
        <begin position="54"/>
        <end position="118"/>
    </location>
</feature>
<gene>
    <name evidence="3" type="ORF">SAMN05421753_109200</name>
</gene>
<dbReference type="EMBL" id="FOQD01000009">
    <property type="protein sequence ID" value="SFI49686.1"/>
    <property type="molecule type" value="Genomic_DNA"/>
</dbReference>
<dbReference type="CDD" id="cd07983">
    <property type="entry name" value="LPLAT_DUF374-like"/>
    <property type="match status" value="1"/>
</dbReference>
<dbReference type="AlphaFoldDB" id="A0A1I3IP04"/>
<dbReference type="Proteomes" id="UP000199518">
    <property type="component" value="Unassembled WGS sequence"/>
</dbReference>